<protein>
    <recommendedName>
        <fullName evidence="2">Peptidoglycan binding-like domain-containing protein</fullName>
    </recommendedName>
</protein>
<comment type="caution">
    <text evidence="3">The sequence shown here is derived from an EMBL/GenBank/DDBJ whole genome shotgun (WGS) entry which is preliminary data.</text>
</comment>
<keyword evidence="1" id="KW-0732">Signal</keyword>
<dbReference type="Gene3D" id="1.10.101.10">
    <property type="entry name" value="PGBD-like superfamily/PGBD"/>
    <property type="match status" value="1"/>
</dbReference>
<name>A0A4U0YR36_9GAMM</name>
<evidence type="ECO:0000256" key="1">
    <source>
        <dbReference type="SAM" id="SignalP"/>
    </source>
</evidence>
<evidence type="ECO:0000313" key="3">
    <source>
        <dbReference type="EMBL" id="TKA92756.1"/>
    </source>
</evidence>
<dbReference type="EMBL" id="SWAV01000001">
    <property type="protein sequence ID" value="TKA92756.1"/>
    <property type="molecule type" value="Genomic_DNA"/>
</dbReference>
<dbReference type="InterPro" id="IPR002477">
    <property type="entry name" value="Peptidoglycan-bd-like"/>
</dbReference>
<dbReference type="RefSeq" id="WP_136868521.1">
    <property type="nucleotide sequence ID" value="NZ_SWAV01000001.1"/>
</dbReference>
<proteinExistence type="predicted"/>
<sequence length="313" mass="34285">MRSFLWLPPLFIAASFSLAAQVAAEQPDQTAVITAGQCWVNAPIKPRPLHEDVEVVLQEPSVRYSVTPAHLREGLQQVVTREGVKTYRVMPATFKEVTEQIQVKPETQRSVVVPAVYEAREAVLTVEQAKTVLEPCQAAGTRYGNSGAMAFCAKEIPAREETVQVNVLVEPETTRVITEPAVYETVTRWVVDQPARVVEVTTEPQLATVAVVETVNPEKVEQRTEPAVTRTVNITKYQGEPQIVLRRAVCDSDLQPALISKLQAALSSRGYSLGNIDSHLGQRTIAALSDYQADNGLAVGAVTYESLELLGVR</sequence>
<evidence type="ECO:0000259" key="2">
    <source>
        <dbReference type="Pfam" id="PF01471"/>
    </source>
</evidence>
<feature type="domain" description="Peptidoglycan binding-like" evidence="2">
    <location>
        <begin position="259"/>
        <end position="299"/>
    </location>
</feature>
<organism evidence="3 4">
    <name type="scientific">Halopseudomonas bauzanensis</name>
    <dbReference type="NCBI Taxonomy" id="653930"/>
    <lineage>
        <taxon>Bacteria</taxon>
        <taxon>Pseudomonadati</taxon>
        <taxon>Pseudomonadota</taxon>
        <taxon>Gammaproteobacteria</taxon>
        <taxon>Pseudomonadales</taxon>
        <taxon>Pseudomonadaceae</taxon>
        <taxon>Halopseudomonas</taxon>
    </lineage>
</organism>
<dbReference type="Pfam" id="PF01471">
    <property type="entry name" value="PG_binding_1"/>
    <property type="match status" value="1"/>
</dbReference>
<dbReference type="AlphaFoldDB" id="A0A4U0YR36"/>
<feature type="signal peptide" evidence="1">
    <location>
        <begin position="1"/>
        <end position="19"/>
    </location>
</feature>
<reference evidence="3 4" key="1">
    <citation type="submission" date="2019-04" db="EMBL/GenBank/DDBJ databases">
        <title>Crypto-aerobic microbial life in anoxic (sulfidic) marine sediments.</title>
        <authorList>
            <person name="Bhattacharya S."/>
            <person name="Roy C."/>
            <person name="Mondal N."/>
            <person name="Sarkar J."/>
            <person name="Mandal S."/>
            <person name="Rameez M.J."/>
            <person name="Ghosh W."/>
        </authorList>
    </citation>
    <scope>NUCLEOTIDE SEQUENCE [LARGE SCALE GENOMIC DNA]</scope>
    <source>
        <strain evidence="3 4">SBBB</strain>
    </source>
</reference>
<dbReference type="SUPFAM" id="SSF47090">
    <property type="entry name" value="PGBD-like"/>
    <property type="match status" value="1"/>
</dbReference>
<evidence type="ECO:0000313" key="4">
    <source>
        <dbReference type="Proteomes" id="UP000305198"/>
    </source>
</evidence>
<accession>A0A4U0YR36</accession>
<dbReference type="InterPro" id="IPR036365">
    <property type="entry name" value="PGBD-like_sf"/>
</dbReference>
<dbReference type="InterPro" id="IPR036366">
    <property type="entry name" value="PGBDSf"/>
</dbReference>
<feature type="chain" id="PRO_5020654716" description="Peptidoglycan binding-like domain-containing protein" evidence="1">
    <location>
        <begin position="20"/>
        <end position="313"/>
    </location>
</feature>
<dbReference type="Proteomes" id="UP000305198">
    <property type="component" value="Unassembled WGS sequence"/>
</dbReference>
<gene>
    <name evidence="3" type="ORF">FA869_00775</name>
</gene>